<feature type="chain" id="PRO_5037253617" evidence="12">
    <location>
        <begin position="33"/>
        <end position="939"/>
    </location>
</feature>
<dbReference type="Pfam" id="PF13620">
    <property type="entry name" value="CarboxypepD_reg"/>
    <property type="match status" value="1"/>
</dbReference>
<comment type="similarity">
    <text evidence="10 11">Belongs to the TonB-dependent receptor family.</text>
</comment>
<dbReference type="SUPFAM" id="SSF56935">
    <property type="entry name" value="Porins"/>
    <property type="match status" value="1"/>
</dbReference>
<evidence type="ECO:0000256" key="10">
    <source>
        <dbReference type="PROSITE-ProRule" id="PRU01360"/>
    </source>
</evidence>
<dbReference type="InterPro" id="IPR039426">
    <property type="entry name" value="TonB-dep_rcpt-like"/>
</dbReference>
<dbReference type="SUPFAM" id="SSF49464">
    <property type="entry name" value="Carboxypeptidase regulatory domain-like"/>
    <property type="match status" value="1"/>
</dbReference>
<sequence>MRTFTELKARRTKSGFLFMAFVLASLSLPAAAETGRIQGRVSDTATGEPLVGASVMVDGTPLGGATDANGEYFIANVPVGTVTLTASYISYQSQQLTDVLVIIDQTVSEDFRLSTGRIEVGAVVVKSTRPNIVRTGASSGEVMDAEQISKLPVQSLADIVRMQTGIVTSPAYGQHLRGGRPDEVAYFVDGVATSDPLYGYQAARVNPEATAEVVVISGGFDAEYGEAMSGIIQVITKEGKDVTQGRFGYITDELFTGGLNFGDNRYEASVGGTAPGLGRLRYFVSGELYFSDDYNPMRYRLSHQDRQDYKGTLKLTYALPLQEGMRITANGFVSREQYGLYPYTRDDENHLGFKYNLDHFLSRRERVKKADISVNHMLTKGTFYTVRLGYFGDSRGQSVRDLEREATERNYSLRFWEDYIFKAEDTVLKDTSVLFHPMPGYVEQSKSNTRNPWGVYNLFYGAGDYRGFLLHWADVVTLKGDITHNIGKTHELKVGLEARQNYLSRRYNSLPWDPDPFVDSYDVHPLTGAVFVQDRMDFEDLVVRAGLRFDYLDPDAWKRADPTDIEDTTLVKAKQKFKLSPRLGVSFPIAAETKFRFSYGHFFQTPSYQYLYNNITTAAYSRGNQIIGNPDLLAQQTIAYELGLEQELTPVLVADLTAYYKDIFDLMGTRFTEAVPMGYYPLVNEEYGSVRGFEVGLQKALEQFWTARVSYGLSLARGTASSTYEWYYERYRYGVDPVTGLELEPPRRDYALEFDERHNAKVSLGCDLPGDVTFIPARDVSGTIMLSYGSGLPYTPREIRKLNAGRQTAERNSARMQGRLNADLHASKFIRLGGLRLGLNVTVTNLFNNQTVQWVYGATGLPDDDGYISTYSPANWILDPDVTLLNTSKYNAVRDHNHDGYITDQEEYVAYKMGYLDFVDDPANWGAPRQIKLGVTLEF</sequence>
<evidence type="ECO:0000256" key="3">
    <source>
        <dbReference type="ARBA" id="ARBA00022452"/>
    </source>
</evidence>
<evidence type="ECO:0000313" key="16">
    <source>
        <dbReference type="Proteomes" id="UP000779900"/>
    </source>
</evidence>
<dbReference type="InterPro" id="IPR012910">
    <property type="entry name" value="Plug_dom"/>
</dbReference>
<gene>
    <name evidence="15" type="ORF">FJY68_06090</name>
</gene>
<dbReference type="PANTHER" id="PTHR30069:SF29">
    <property type="entry name" value="HEMOGLOBIN AND HEMOGLOBIN-HAPTOGLOBIN-BINDING PROTEIN 1-RELATED"/>
    <property type="match status" value="1"/>
</dbReference>
<keyword evidence="3 10" id="KW-1134">Transmembrane beta strand</keyword>
<organism evidence="15 16">
    <name type="scientific">candidate division WOR-3 bacterium</name>
    <dbReference type="NCBI Taxonomy" id="2052148"/>
    <lineage>
        <taxon>Bacteria</taxon>
        <taxon>Bacteria division WOR-3</taxon>
    </lineage>
</organism>
<evidence type="ECO:0000256" key="5">
    <source>
        <dbReference type="ARBA" id="ARBA00022729"/>
    </source>
</evidence>
<keyword evidence="5 12" id="KW-0732">Signal</keyword>
<dbReference type="Pfam" id="PF07715">
    <property type="entry name" value="Plug"/>
    <property type="match status" value="1"/>
</dbReference>
<dbReference type="GO" id="GO:0009279">
    <property type="term" value="C:cell outer membrane"/>
    <property type="evidence" value="ECO:0007669"/>
    <property type="project" value="UniProtKB-SubCell"/>
</dbReference>
<keyword evidence="2 10" id="KW-0813">Transport</keyword>
<dbReference type="GO" id="GO:0015344">
    <property type="term" value="F:siderophore uptake transmembrane transporter activity"/>
    <property type="evidence" value="ECO:0007669"/>
    <property type="project" value="TreeGrafter"/>
</dbReference>
<keyword evidence="8 15" id="KW-0675">Receptor</keyword>
<reference evidence="15" key="1">
    <citation type="submission" date="2019-03" db="EMBL/GenBank/DDBJ databases">
        <title>Lake Tanganyika Metagenome-Assembled Genomes (MAGs).</title>
        <authorList>
            <person name="Tran P."/>
        </authorList>
    </citation>
    <scope>NUCLEOTIDE SEQUENCE</scope>
    <source>
        <strain evidence="15">K_DeepCast_150m_m2_040</strain>
    </source>
</reference>
<evidence type="ECO:0000256" key="1">
    <source>
        <dbReference type="ARBA" id="ARBA00004571"/>
    </source>
</evidence>
<accession>A0A938BT50</accession>
<dbReference type="EMBL" id="VGIR01000028">
    <property type="protein sequence ID" value="MBM3331409.1"/>
    <property type="molecule type" value="Genomic_DNA"/>
</dbReference>
<evidence type="ECO:0000259" key="13">
    <source>
        <dbReference type="Pfam" id="PF00593"/>
    </source>
</evidence>
<evidence type="ECO:0000256" key="9">
    <source>
        <dbReference type="ARBA" id="ARBA00023237"/>
    </source>
</evidence>
<dbReference type="Gene3D" id="2.170.130.10">
    <property type="entry name" value="TonB-dependent receptor, plug domain"/>
    <property type="match status" value="1"/>
</dbReference>
<keyword evidence="6 11" id="KW-0798">TonB box</keyword>
<dbReference type="AlphaFoldDB" id="A0A938BT50"/>
<keyword evidence="9 10" id="KW-0998">Cell outer membrane</keyword>
<protein>
    <submittedName>
        <fullName evidence="15">TonB-dependent receptor</fullName>
    </submittedName>
</protein>
<keyword evidence="4 10" id="KW-0812">Transmembrane</keyword>
<evidence type="ECO:0000256" key="6">
    <source>
        <dbReference type="ARBA" id="ARBA00023077"/>
    </source>
</evidence>
<dbReference type="Proteomes" id="UP000779900">
    <property type="component" value="Unassembled WGS sequence"/>
</dbReference>
<evidence type="ECO:0000259" key="14">
    <source>
        <dbReference type="Pfam" id="PF07715"/>
    </source>
</evidence>
<comment type="caution">
    <text evidence="15">The sequence shown here is derived from an EMBL/GenBank/DDBJ whole genome shotgun (WGS) entry which is preliminary data.</text>
</comment>
<feature type="domain" description="TonB-dependent receptor plug" evidence="14">
    <location>
        <begin position="137"/>
        <end position="230"/>
    </location>
</feature>
<evidence type="ECO:0000256" key="8">
    <source>
        <dbReference type="ARBA" id="ARBA00023170"/>
    </source>
</evidence>
<evidence type="ECO:0000256" key="7">
    <source>
        <dbReference type="ARBA" id="ARBA00023136"/>
    </source>
</evidence>
<feature type="signal peptide" evidence="12">
    <location>
        <begin position="1"/>
        <end position="32"/>
    </location>
</feature>
<dbReference type="Gene3D" id="2.40.170.20">
    <property type="entry name" value="TonB-dependent receptor, beta-barrel domain"/>
    <property type="match status" value="1"/>
</dbReference>
<comment type="subcellular location">
    <subcellularLocation>
        <location evidence="1 10">Cell outer membrane</location>
        <topology evidence="1 10">Multi-pass membrane protein</topology>
    </subcellularLocation>
</comment>
<dbReference type="GO" id="GO:0044718">
    <property type="term" value="P:siderophore transmembrane transport"/>
    <property type="evidence" value="ECO:0007669"/>
    <property type="project" value="TreeGrafter"/>
</dbReference>
<evidence type="ECO:0000313" key="15">
    <source>
        <dbReference type="EMBL" id="MBM3331409.1"/>
    </source>
</evidence>
<dbReference type="InterPro" id="IPR000531">
    <property type="entry name" value="Beta-barrel_TonB"/>
</dbReference>
<dbReference type="Gene3D" id="2.60.40.1120">
    <property type="entry name" value="Carboxypeptidase-like, regulatory domain"/>
    <property type="match status" value="1"/>
</dbReference>
<evidence type="ECO:0000256" key="12">
    <source>
        <dbReference type="SAM" id="SignalP"/>
    </source>
</evidence>
<dbReference type="PANTHER" id="PTHR30069">
    <property type="entry name" value="TONB-DEPENDENT OUTER MEMBRANE RECEPTOR"/>
    <property type="match status" value="1"/>
</dbReference>
<dbReference type="InterPro" id="IPR008969">
    <property type="entry name" value="CarboxyPept-like_regulatory"/>
</dbReference>
<proteinExistence type="inferred from homology"/>
<dbReference type="InterPro" id="IPR037066">
    <property type="entry name" value="Plug_dom_sf"/>
</dbReference>
<dbReference type="Pfam" id="PF00593">
    <property type="entry name" value="TonB_dep_Rec_b-barrel"/>
    <property type="match status" value="1"/>
</dbReference>
<evidence type="ECO:0000256" key="2">
    <source>
        <dbReference type="ARBA" id="ARBA00022448"/>
    </source>
</evidence>
<dbReference type="PROSITE" id="PS52016">
    <property type="entry name" value="TONB_DEPENDENT_REC_3"/>
    <property type="match status" value="1"/>
</dbReference>
<feature type="domain" description="TonB-dependent receptor-like beta-barrel" evidence="13">
    <location>
        <begin position="302"/>
        <end position="761"/>
    </location>
</feature>
<evidence type="ECO:0000256" key="11">
    <source>
        <dbReference type="RuleBase" id="RU003357"/>
    </source>
</evidence>
<keyword evidence="7 10" id="KW-0472">Membrane</keyword>
<name>A0A938BT50_UNCW3</name>
<dbReference type="InterPro" id="IPR036942">
    <property type="entry name" value="Beta-barrel_TonB_sf"/>
</dbReference>
<evidence type="ECO:0000256" key="4">
    <source>
        <dbReference type="ARBA" id="ARBA00022692"/>
    </source>
</evidence>